<reference evidence="1" key="1">
    <citation type="submission" date="2021-01" db="EMBL/GenBank/DDBJ databases">
        <title>Whole genome shotgun sequence of Planotetraspora thailandica NBRC 104271.</title>
        <authorList>
            <person name="Komaki H."/>
            <person name="Tamura T."/>
        </authorList>
    </citation>
    <scope>NUCLEOTIDE SEQUENCE</scope>
    <source>
        <strain evidence="1">NBRC 104271</strain>
    </source>
</reference>
<dbReference type="CDD" id="cd07067">
    <property type="entry name" value="HP_PGM_like"/>
    <property type="match status" value="1"/>
</dbReference>
<gene>
    <name evidence="1" type="ORF">Pth03_20780</name>
</gene>
<comment type="caution">
    <text evidence="1">The sequence shown here is derived from an EMBL/GenBank/DDBJ whole genome shotgun (WGS) entry which is preliminary data.</text>
</comment>
<accession>A0A8J3XUW6</accession>
<dbReference type="EMBL" id="BOOR01000010">
    <property type="protein sequence ID" value="GII53689.1"/>
    <property type="molecule type" value="Genomic_DNA"/>
</dbReference>
<dbReference type="RefSeq" id="WP_239118900.1">
    <property type="nucleotide sequence ID" value="NZ_BOOR01000010.1"/>
</dbReference>
<evidence type="ECO:0000313" key="1">
    <source>
        <dbReference type="EMBL" id="GII53689.1"/>
    </source>
</evidence>
<name>A0A8J3XUW6_9ACTN</name>
<dbReference type="SMART" id="SM00855">
    <property type="entry name" value="PGAM"/>
    <property type="match status" value="1"/>
</dbReference>
<organism evidence="1 2">
    <name type="scientific">Planotetraspora thailandica</name>
    <dbReference type="NCBI Taxonomy" id="487172"/>
    <lineage>
        <taxon>Bacteria</taxon>
        <taxon>Bacillati</taxon>
        <taxon>Actinomycetota</taxon>
        <taxon>Actinomycetes</taxon>
        <taxon>Streptosporangiales</taxon>
        <taxon>Streptosporangiaceae</taxon>
        <taxon>Planotetraspora</taxon>
    </lineage>
</organism>
<proteinExistence type="predicted"/>
<protein>
    <submittedName>
        <fullName evidence="1">Phosphoglycerate mutase</fullName>
    </submittedName>
</protein>
<keyword evidence="2" id="KW-1185">Reference proteome</keyword>
<dbReference type="Gene3D" id="3.40.50.1240">
    <property type="entry name" value="Phosphoglycerate mutase-like"/>
    <property type="match status" value="1"/>
</dbReference>
<dbReference type="SUPFAM" id="SSF53254">
    <property type="entry name" value="Phosphoglycerate mutase-like"/>
    <property type="match status" value="1"/>
</dbReference>
<sequence>MKTLIVLRHAKAEHIAGLADRERPLTARGERNAREAGDLIRPLGPELVVSSPSVRTRRTAELLGLDAPIEFERDIYEAYPDELLALLRRTEAEVGTLVLVGHNPGAHELVVSLTGTDDDRFSPGSFAVIELAATWEDVAPGTGRLVRMHHP</sequence>
<dbReference type="Proteomes" id="UP000605992">
    <property type="component" value="Unassembled WGS sequence"/>
</dbReference>
<dbReference type="InterPro" id="IPR029033">
    <property type="entry name" value="His_PPase_superfam"/>
</dbReference>
<dbReference type="InterPro" id="IPR013078">
    <property type="entry name" value="His_Pase_superF_clade-1"/>
</dbReference>
<dbReference type="Pfam" id="PF00300">
    <property type="entry name" value="His_Phos_1"/>
    <property type="match status" value="1"/>
</dbReference>
<evidence type="ECO:0000313" key="2">
    <source>
        <dbReference type="Proteomes" id="UP000605992"/>
    </source>
</evidence>
<dbReference type="AlphaFoldDB" id="A0A8J3XUW6"/>